<evidence type="ECO:0000313" key="3">
    <source>
        <dbReference type="Proteomes" id="UP000199183"/>
    </source>
</evidence>
<name>A0A1H4M526_9MICO</name>
<evidence type="ECO:0000313" key="2">
    <source>
        <dbReference type="EMBL" id="SEB77532.1"/>
    </source>
</evidence>
<sequence length="102" mass="10925">MMASSILRVRRRTGAGAGSSRPFDIVLDGTVIGALNKGEHLEEPLEAGSHSLQVRAGRFVSPELAFDIDASETVSYACRGRLVLPLYTSQRAPVAGIDLRSE</sequence>
<keyword evidence="3" id="KW-1185">Reference proteome</keyword>
<accession>A0A1H4M526</accession>
<reference evidence="2 3" key="1">
    <citation type="submission" date="2016-10" db="EMBL/GenBank/DDBJ databases">
        <authorList>
            <person name="de Groot N.N."/>
        </authorList>
    </citation>
    <scope>NUCLEOTIDE SEQUENCE [LARGE SCALE GENOMIC DNA]</scope>
    <source>
        <strain evidence="2 3">DSM 21799</strain>
    </source>
</reference>
<dbReference type="STRING" id="640635.SAMN04489806_1744"/>
<evidence type="ECO:0000256" key="1">
    <source>
        <dbReference type="SAM" id="MobiDB-lite"/>
    </source>
</evidence>
<dbReference type="Proteomes" id="UP000199183">
    <property type="component" value="Unassembled WGS sequence"/>
</dbReference>
<organism evidence="2 3">
    <name type="scientific">Paramicrobacterium humi</name>
    <dbReference type="NCBI Taxonomy" id="640635"/>
    <lineage>
        <taxon>Bacteria</taxon>
        <taxon>Bacillati</taxon>
        <taxon>Actinomycetota</taxon>
        <taxon>Actinomycetes</taxon>
        <taxon>Micrococcales</taxon>
        <taxon>Microbacteriaceae</taxon>
        <taxon>Paramicrobacterium</taxon>
    </lineage>
</organism>
<protein>
    <recommendedName>
        <fullName evidence="4">PEGA domain-containing protein</fullName>
    </recommendedName>
</protein>
<dbReference type="EMBL" id="FNRY01000001">
    <property type="protein sequence ID" value="SEB77532.1"/>
    <property type="molecule type" value="Genomic_DNA"/>
</dbReference>
<feature type="region of interest" description="Disordered" evidence="1">
    <location>
        <begin position="1"/>
        <end position="21"/>
    </location>
</feature>
<dbReference type="AlphaFoldDB" id="A0A1H4M526"/>
<gene>
    <name evidence="2" type="ORF">SAMN04489806_1744</name>
</gene>
<proteinExistence type="predicted"/>
<evidence type="ECO:0008006" key="4">
    <source>
        <dbReference type="Google" id="ProtNLM"/>
    </source>
</evidence>